<evidence type="ECO:0000256" key="3">
    <source>
        <dbReference type="ARBA" id="ARBA00022448"/>
    </source>
</evidence>
<name>A0A1C3UV39_9HYPH</name>
<dbReference type="Gene3D" id="1.10.3720.10">
    <property type="entry name" value="MetI-like"/>
    <property type="match status" value="1"/>
</dbReference>
<evidence type="ECO:0000256" key="4">
    <source>
        <dbReference type="ARBA" id="ARBA00022475"/>
    </source>
</evidence>
<dbReference type="GO" id="GO:0043190">
    <property type="term" value="C:ATP-binding cassette (ABC) transporter complex"/>
    <property type="evidence" value="ECO:0007669"/>
    <property type="project" value="InterPro"/>
</dbReference>
<dbReference type="OrthoDB" id="7255919at2"/>
<accession>A0A1C3UV39</accession>
<comment type="similarity">
    <text evidence="2">Belongs to the binding-protein-dependent transport system permease family. HisMQ subfamily.</text>
</comment>
<keyword evidence="6 8" id="KW-1133">Transmembrane helix</keyword>
<dbReference type="PANTHER" id="PTHR30614:SF34">
    <property type="entry name" value="BLR6398 PROTEIN"/>
    <property type="match status" value="1"/>
</dbReference>
<keyword evidence="4" id="KW-1003">Cell membrane</keyword>
<dbReference type="EMBL" id="FMAC01000003">
    <property type="protein sequence ID" value="SCB19325.1"/>
    <property type="molecule type" value="Genomic_DNA"/>
</dbReference>
<keyword evidence="3 8" id="KW-0813">Transport</keyword>
<evidence type="ECO:0000256" key="5">
    <source>
        <dbReference type="ARBA" id="ARBA00022692"/>
    </source>
</evidence>
<keyword evidence="5 8" id="KW-0812">Transmembrane</keyword>
<proteinExistence type="inferred from homology"/>
<evidence type="ECO:0000259" key="9">
    <source>
        <dbReference type="PROSITE" id="PS50928"/>
    </source>
</evidence>
<dbReference type="InterPro" id="IPR035906">
    <property type="entry name" value="MetI-like_sf"/>
</dbReference>
<reference evidence="11" key="1">
    <citation type="submission" date="2016-08" db="EMBL/GenBank/DDBJ databases">
        <authorList>
            <person name="Varghese N."/>
            <person name="Submissions Spin"/>
        </authorList>
    </citation>
    <scope>NUCLEOTIDE SEQUENCE [LARGE SCALE GENOMIC DNA]</scope>
    <source>
        <strain evidence="11">CCBAU 57015</strain>
    </source>
</reference>
<dbReference type="PROSITE" id="PS50928">
    <property type="entry name" value="ABC_TM1"/>
    <property type="match status" value="1"/>
</dbReference>
<feature type="transmembrane region" description="Helical" evidence="8">
    <location>
        <begin position="85"/>
        <end position="105"/>
    </location>
</feature>
<evidence type="ECO:0000256" key="8">
    <source>
        <dbReference type="RuleBase" id="RU363032"/>
    </source>
</evidence>
<dbReference type="RefSeq" id="WP_075852932.1">
    <property type="nucleotide sequence ID" value="NZ_FMAC01000003.1"/>
</dbReference>
<evidence type="ECO:0000313" key="11">
    <source>
        <dbReference type="Proteomes" id="UP000186228"/>
    </source>
</evidence>
<evidence type="ECO:0000313" key="10">
    <source>
        <dbReference type="EMBL" id="SCB19325.1"/>
    </source>
</evidence>
<dbReference type="Pfam" id="PF00528">
    <property type="entry name" value="BPD_transp_1"/>
    <property type="match status" value="1"/>
</dbReference>
<dbReference type="GO" id="GO:0022857">
    <property type="term" value="F:transmembrane transporter activity"/>
    <property type="evidence" value="ECO:0007669"/>
    <property type="project" value="InterPro"/>
</dbReference>
<feature type="domain" description="ABC transmembrane type-1" evidence="9">
    <location>
        <begin position="12"/>
        <end position="205"/>
    </location>
</feature>
<dbReference type="NCBIfam" id="TIGR01726">
    <property type="entry name" value="HEQRo_perm_3TM"/>
    <property type="match status" value="1"/>
</dbReference>
<gene>
    <name evidence="10" type="ORF">GA0061100_103287</name>
</gene>
<dbReference type="InterPro" id="IPR010065">
    <property type="entry name" value="AA_ABC_transptr_permease_3TM"/>
</dbReference>
<keyword evidence="11" id="KW-1185">Reference proteome</keyword>
<feature type="transmembrane region" description="Helical" evidence="8">
    <location>
        <begin position="184"/>
        <end position="204"/>
    </location>
</feature>
<dbReference type="Proteomes" id="UP000186228">
    <property type="component" value="Unassembled WGS sequence"/>
</dbReference>
<dbReference type="AlphaFoldDB" id="A0A1C3UV39"/>
<dbReference type="InterPro" id="IPR043429">
    <property type="entry name" value="ArtM/GltK/GlnP/TcyL/YhdX-like"/>
</dbReference>
<dbReference type="CDD" id="cd06261">
    <property type="entry name" value="TM_PBP2"/>
    <property type="match status" value="1"/>
</dbReference>
<dbReference type="PANTHER" id="PTHR30614">
    <property type="entry name" value="MEMBRANE COMPONENT OF AMINO ACID ABC TRANSPORTER"/>
    <property type="match status" value="1"/>
</dbReference>
<feature type="transmembrane region" description="Helical" evidence="8">
    <location>
        <begin position="20"/>
        <end position="40"/>
    </location>
</feature>
<sequence>MRSFTFSDFLFLLTALEWTFLMAAMALAFGAPLAVLLAIARTGKAILPRFTASAFIDLVQGIPLLGLLMFFYFGVPVLLGTDVPALVAVGAAYTIYTAAFLGDVWRGGIQAVKQAQWEAGACLGLSWRQQFVHIIGPQAFRVALPATVGFLVQLVKNTSLASVVGIVELARAGQVVSAGTFQPLFVYLLIAGIYFAICFPLTTWSRKLEARLNGAR</sequence>
<dbReference type="SUPFAM" id="SSF161098">
    <property type="entry name" value="MetI-like"/>
    <property type="match status" value="1"/>
</dbReference>
<dbReference type="GO" id="GO:0006865">
    <property type="term" value="P:amino acid transport"/>
    <property type="evidence" value="ECO:0007669"/>
    <property type="project" value="TreeGrafter"/>
</dbReference>
<evidence type="ECO:0000256" key="1">
    <source>
        <dbReference type="ARBA" id="ARBA00004429"/>
    </source>
</evidence>
<dbReference type="STRING" id="52131.GA0061100_103287"/>
<organism evidence="10 11">
    <name type="scientific">Rhizobium hainanense</name>
    <dbReference type="NCBI Taxonomy" id="52131"/>
    <lineage>
        <taxon>Bacteria</taxon>
        <taxon>Pseudomonadati</taxon>
        <taxon>Pseudomonadota</taxon>
        <taxon>Alphaproteobacteria</taxon>
        <taxon>Hyphomicrobiales</taxon>
        <taxon>Rhizobiaceae</taxon>
        <taxon>Rhizobium/Agrobacterium group</taxon>
        <taxon>Rhizobium</taxon>
    </lineage>
</organism>
<dbReference type="InterPro" id="IPR000515">
    <property type="entry name" value="MetI-like"/>
</dbReference>
<evidence type="ECO:0000256" key="2">
    <source>
        <dbReference type="ARBA" id="ARBA00010072"/>
    </source>
</evidence>
<protein>
    <submittedName>
        <fullName evidence="10">Amino acid ABC transporter membrane protein 2, PAAT family</fullName>
    </submittedName>
</protein>
<comment type="subcellular location">
    <subcellularLocation>
        <location evidence="1">Cell inner membrane</location>
        <topology evidence="1">Multi-pass membrane protein</topology>
    </subcellularLocation>
    <subcellularLocation>
        <location evidence="8">Cell membrane</location>
        <topology evidence="8">Multi-pass membrane protein</topology>
    </subcellularLocation>
</comment>
<feature type="transmembrane region" description="Helical" evidence="8">
    <location>
        <begin position="52"/>
        <end position="73"/>
    </location>
</feature>
<evidence type="ECO:0000256" key="6">
    <source>
        <dbReference type="ARBA" id="ARBA00022989"/>
    </source>
</evidence>
<keyword evidence="7 8" id="KW-0472">Membrane</keyword>
<evidence type="ECO:0000256" key="7">
    <source>
        <dbReference type="ARBA" id="ARBA00023136"/>
    </source>
</evidence>